<evidence type="ECO:0000256" key="2">
    <source>
        <dbReference type="ARBA" id="ARBA00023125"/>
    </source>
</evidence>
<dbReference type="InterPro" id="IPR020449">
    <property type="entry name" value="Tscrpt_reg_AraC-type_HTH"/>
</dbReference>
<dbReference type="RefSeq" id="WP_170021581.1">
    <property type="nucleotide sequence ID" value="NZ_JABCSC020000002.1"/>
</dbReference>
<feature type="domain" description="HTH araC/xylS-type" evidence="5">
    <location>
        <begin position="164"/>
        <end position="261"/>
    </location>
</feature>
<keyword evidence="1" id="KW-0805">Transcription regulation</keyword>
<dbReference type="PROSITE" id="PS00041">
    <property type="entry name" value="HTH_ARAC_FAMILY_1"/>
    <property type="match status" value="1"/>
</dbReference>
<evidence type="ECO:0000259" key="5">
    <source>
        <dbReference type="PROSITE" id="PS01124"/>
    </source>
</evidence>
<dbReference type="SMART" id="SM00342">
    <property type="entry name" value="HTH_ARAC"/>
    <property type="match status" value="1"/>
</dbReference>
<dbReference type="InterPro" id="IPR014710">
    <property type="entry name" value="RmlC-like_jellyroll"/>
</dbReference>
<keyword evidence="2" id="KW-0238">DNA-binding</keyword>
<dbReference type="Proteomes" id="UP000778523">
    <property type="component" value="Unassembled WGS sequence"/>
</dbReference>
<dbReference type="PROSITE" id="PS01124">
    <property type="entry name" value="HTH_ARAC_FAMILY_2"/>
    <property type="match status" value="1"/>
</dbReference>
<protein>
    <submittedName>
        <fullName evidence="6">Helix-turn-helix transcriptional regulator</fullName>
    </submittedName>
</protein>
<evidence type="ECO:0000256" key="1">
    <source>
        <dbReference type="ARBA" id="ARBA00023015"/>
    </source>
</evidence>
<dbReference type="PANTHER" id="PTHR11019:SF159">
    <property type="entry name" value="TRANSCRIPTIONAL REGULATOR-RELATED"/>
    <property type="match status" value="1"/>
</dbReference>
<dbReference type="InterPro" id="IPR018062">
    <property type="entry name" value="HTH_AraC-typ_CS"/>
</dbReference>
<dbReference type="InterPro" id="IPR011051">
    <property type="entry name" value="RmlC_Cupin_sf"/>
</dbReference>
<dbReference type="Gene3D" id="1.10.10.60">
    <property type="entry name" value="Homeodomain-like"/>
    <property type="match status" value="1"/>
</dbReference>
<reference evidence="6 7" key="1">
    <citation type="submission" date="2020-06" db="EMBL/GenBank/DDBJ databases">
        <title>Draft genome of Uliginosibacterium sp. IMCC34675.</title>
        <authorList>
            <person name="Song J."/>
        </authorList>
    </citation>
    <scope>NUCLEOTIDE SEQUENCE [LARGE SCALE GENOMIC DNA]</scope>
    <source>
        <strain evidence="6 7">IMCC34675</strain>
    </source>
</reference>
<keyword evidence="3" id="KW-0010">Activator</keyword>
<sequence length="264" mass="30090">MSQNSHNIILRLPSYQTLPRPVVARIGDRLPGSLTPWHSHRWWQLTWAMSGVLAIETQDGSFMAPPERMIWIPPDIEHQATNAPLTEMRNLYVDHSLMEWAGPHCRVVRITPLVRELMLAVTTLPEDYEPSGEAERLIQVLIDQLKRLPEVAFNLPMPTDSRLRRICSELQNRPDDTRTMAAWGELVGLSERSLARLFVQQSGMSFGDWRQRLRLLLALNGLERGERVTRVALDAGYASPSAFIAAFRRNFGLTPTEMFKPQGT</sequence>
<keyword evidence="4" id="KW-0804">Transcription</keyword>
<evidence type="ECO:0000256" key="3">
    <source>
        <dbReference type="ARBA" id="ARBA00023159"/>
    </source>
</evidence>
<proteinExistence type="predicted"/>
<dbReference type="InterPro" id="IPR009057">
    <property type="entry name" value="Homeodomain-like_sf"/>
</dbReference>
<dbReference type="PRINTS" id="PR00032">
    <property type="entry name" value="HTHARAC"/>
</dbReference>
<name>A0ABX2IES4_9RHOO</name>
<dbReference type="InterPro" id="IPR018060">
    <property type="entry name" value="HTH_AraC"/>
</dbReference>
<evidence type="ECO:0000313" key="6">
    <source>
        <dbReference type="EMBL" id="NSL55116.1"/>
    </source>
</evidence>
<dbReference type="EMBL" id="JABCSC020000002">
    <property type="protein sequence ID" value="NSL55116.1"/>
    <property type="molecule type" value="Genomic_DNA"/>
</dbReference>
<dbReference type="Gene3D" id="2.60.120.10">
    <property type="entry name" value="Jelly Rolls"/>
    <property type="match status" value="1"/>
</dbReference>
<dbReference type="CDD" id="cd06124">
    <property type="entry name" value="cupin_NimR-like_N"/>
    <property type="match status" value="1"/>
</dbReference>
<dbReference type="SUPFAM" id="SSF46689">
    <property type="entry name" value="Homeodomain-like"/>
    <property type="match status" value="1"/>
</dbReference>
<dbReference type="InterPro" id="IPR003313">
    <property type="entry name" value="AraC-bd"/>
</dbReference>
<dbReference type="SUPFAM" id="SSF51182">
    <property type="entry name" value="RmlC-like cupins"/>
    <property type="match status" value="1"/>
</dbReference>
<gene>
    <name evidence="6" type="ORF">HJ583_008790</name>
</gene>
<evidence type="ECO:0000256" key="4">
    <source>
        <dbReference type="ARBA" id="ARBA00023163"/>
    </source>
</evidence>
<accession>A0ABX2IES4</accession>
<evidence type="ECO:0000313" key="7">
    <source>
        <dbReference type="Proteomes" id="UP000778523"/>
    </source>
</evidence>
<keyword evidence="7" id="KW-1185">Reference proteome</keyword>
<comment type="caution">
    <text evidence="6">The sequence shown here is derived from an EMBL/GenBank/DDBJ whole genome shotgun (WGS) entry which is preliminary data.</text>
</comment>
<dbReference type="Pfam" id="PF02311">
    <property type="entry name" value="AraC_binding"/>
    <property type="match status" value="1"/>
</dbReference>
<organism evidence="6 7">
    <name type="scientific">Uliginosibacterium aquaticum</name>
    <dbReference type="NCBI Taxonomy" id="2731212"/>
    <lineage>
        <taxon>Bacteria</taxon>
        <taxon>Pseudomonadati</taxon>
        <taxon>Pseudomonadota</taxon>
        <taxon>Betaproteobacteria</taxon>
        <taxon>Rhodocyclales</taxon>
        <taxon>Zoogloeaceae</taxon>
        <taxon>Uliginosibacterium</taxon>
    </lineage>
</organism>
<dbReference type="PANTHER" id="PTHR11019">
    <property type="entry name" value="HTH-TYPE TRANSCRIPTIONAL REGULATOR NIMR"/>
    <property type="match status" value="1"/>
</dbReference>
<dbReference type="Pfam" id="PF12833">
    <property type="entry name" value="HTH_18"/>
    <property type="match status" value="1"/>
</dbReference>